<dbReference type="CDD" id="cd01949">
    <property type="entry name" value="GGDEF"/>
    <property type="match status" value="1"/>
</dbReference>
<feature type="transmembrane region" description="Helical" evidence="4">
    <location>
        <begin position="192"/>
        <end position="212"/>
    </location>
</feature>
<comment type="caution">
    <text evidence="6">The sequence shown here is derived from an EMBL/GenBank/DDBJ whole genome shotgun (WGS) entry which is preliminary data.</text>
</comment>
<dbReference type="SUPFAM" id="SSF55073">
    <property type="entry name" value="Nucleotide cyclase"/>
    <property type="match status" value="1"/>
</dbReference>
<accession>A0A4Q9H0N1</accession>
<feature type="transmembrane region" description="Helical" evidence="4">
    <location>
        <begin position="118"/>
        <end position="139"/>
    </location>
</feature>
<protein>
    <recommendedName>
        <fullName evidence="1">diguanylate cyclase</fullName>
        <ecNumber evidence="1">2.7.7.65</ecNumber>
    </recommendedName>
</protein>
<comment type="catalytic activity">
    <reaction evidence="2">
        <text>2 GTP = 3',3'-c-di-GMP + 2 diphosphate</text>
        <dbReference type="Rhea" id="RHEA:24898"/>
        <dbReference type="ChEBI" id="CHEBI:33019"/>
        <dbReference type="ChEBI" id="CHEBI:37565"/>
        <dbReference type="ChEBI" id="CHEBI:58805"/>
        <dbReference type="EC" id="2.7.7.65"/>
    </reaction>
</comment>
<evidence type="ECO:0000313" key="6">
    <source>
        <dbReference type="EMBL" id="TBO32678.1"/>
    </source>
</evidence>
<dbReference type="PROSITE" id="PS50887">
    <property type="entry name" value="GGDEF"/>
    <property type="match status" value="1"/>
</dbReference>
<name>A0A4Q9H0N1_9BURK</name>
<dbReference type="FunFam" id="3.30.70.270:FF:000001">
    <property type="entry name" value="Diguanylate cyclase domain protein"/>
    <property type="match status" value="1"/>
</dbReference>
<gene>
    <name evidence="6" type="ORF">EYS42_05750</name>
</gene>
<feature type="compositionally biased region" description="Basic and acidic residues" evidence="3">
    <location>
        <begin position="386"/>
        <end position="400"/>
    </location>
</feature>
<dbReference type="InterPro" id="IPR050469">
    <property type="entry name" value="Diguanylate_Cyclase"/>
</dbReference>
<dbReference type="InterPro" id="IPR000160">
    <property type="entry name" value="GGDEF_dom"/>
</dbReference>
<dbReference type="OrthoDB" id="9813903at2"/>
<dbReference type="GO" id="GO:0052621">
    <property type="term" value="F:diguanylate cyclase activity"/>
    <property type="evidence" value="ECO:0007669"/>
    <property type="project" value="UniProtKB-EC"/>
</dbReference>
<evidence type="ECO:0000256" key="1">
    <source>
        <dbReference type="ARBA" id="ARBA00012528"/>
    </source>
</evidence>
<keyword evidence="4" id="KW-0812">Transmembrane</keyword>
<dbReference type="PANTHER" id="PTHR45138">
    <property type="entry name" value="REGULATORY COMPONENTS OF SENSORY TRANSDUCTION SYSTEM"/>
    <property type="match status" value="1"/>
</dbReference>
<feature type="domain" description="GGDEF" evidence="5">
    <location>
        <begin position="254"/>
        <end position="386"/>
    </location>
</feature>
<organism evidence="6 7">
    <name type="scientific">Aquabacterium lacunae</name>
    <dbReference type="NCBI Taxonomy" id="2528630"/>
    <lineage>
        <taxon>Bacteria</taxon>
        <taxon>Pseudomonadati</taxon>
        <taxon>Pseudomonadota</taxon>
        <taxon>Betaproteobacteria</taxon>
        <taxon>Burkholderiales</taxon>
        <taxon>Aquabacterium</taxon>
    </lineage>
</organism>
<dbReference type="Pfam" id="PF00990">
    <property type="entry name" value="GGDEF"/>
    <property type="match status" value="1"/>
</dbReference>
<evidence type="ECO:0000313" key="7">
    <source>
        <dbReference type="Proteomes" id="UP000292120"/>
    </source>
</evidence>
<evidence type="ECO:0000256" key="4">
    <source>
        <dbReference type="SAM" id="Phobius"/>
    </source>
</evidence>
<feature type="transmembrane region" description="Helical" evidence="4">
    <location>
        <begin position="151"/>
        <end position="172"/>
    </location>
</feature>
<feature type="transmembrane region" description="Helical" evidence="4">
    <location>
        <begin position="6"/>
        <end position="25"/>
    </location>
</feature>
<keyword evidence="7" id="KW-1185">Reference proteome</keyword>
<dbReference type="PANTHER" id="PTHR45138:SF9">
    <property type="entry name" value="DIGUANYLATE CYCLASE DGCM-RELATED"/>
    <property type="match status" value="1"/>
</dbReference>
<feature type="transmembrane region" description="Helical" evidence="4">
    <location>
        <begin position="62"/>
        <end position="81"/>
    </location>
</feature>
<dbReference type="AlphaFoldDB" id="A0A4Q9H0N1"/>
<dbReference type="Gene3D" id="3.30.70.270">
    <property type="match status" value="1"/>
</dbReference>
<keyword evidence="4" id="KW-0472">Membrane</keyword>
<dbReference type="EMBL" id="SIXI01000002">
    <property type="protein sequence ID" value="TBO32678.1"/>
    <property type="molecule type" value="Genomic_DNA"/>
</dbReference>
<evidence type="ECO:0000256" key="3">
    <source>
        <dbReference type="SAM" id="MobiDB-lite"/>
    </source>
</evidence>
<evidence type="ECO:0000259" key="5">
    <source>
        <dbReference type="PROSITE" id="PS50887"/>
    </source>
</evidence>
<proteinExistence type="predicted"/>
<dbReference type="NCBIfam" id="TIGR00254">
    <property type="entry name" value="GGDEF"/>
    <property type="match status" value="1"/>
</dbReference>
<dbReference type="InterPro" id="IPR029787">
    <property type="entry name" value="Nucleotide_cyclase"/>
</dbReference>
<evidence type="ECO:0000256" key="2">
    <source>
        <dbReference type="ARBA" id="ARBA00034247"/>
    </source>
</evidence>
<feature type="transmembrane region" description="Helical" evidence="4">
    <location>
        <begin position="93"/>
        <end position="112"/>
    </location>
</feature>
<sequence length="409" mass="44228">MVDVLTCYAVTGFSALLGLGLMWLIRTDQPRVQYALNLFRAGFIALSGMGFVVLVPPLHAPILIKAAIGLAGVGITLLGWAFRQLNGRRTPPWVGTAAMGSVGLALGAAALLPPLPYVQVVAGVFAVLSVALTLDQALLIRAGRHWVTQDLALLAVAGLLALLWLVVLQHALTVPGPLPPDWLHAPDWLRPVAGLSFAVLPLGVAALVFASINDRLQQQLRARSLSDDLTGALSRRGLRELGERMLALQRGQTRTVAVLMLDIDHFRALNDRYGQQIGDQVLRHLTQVVRESLREDALLARYGGEEFTVLLPVRMLREAEAVAERLRKVIERSPCESKFGPVRATVSIGLSLHEPDTTLEDDLALADEALSTAKASGRNRVQVAERTSRLDSRQASRIDEAQTTLPPGA</sequence>
<dbReference type="InterPro" id="IPR043128">
    <property type="entry name" value="Rev_trsase/Diguanyl_cyclase"/>
</dbReference>
<keyword evidence="4" id="KW-1133">Transmembrane helix</keyword>
<dbReference type="EC" id="2.7.7.65" evidence="1"/>
<feature type="region of interest" description="Disordered" evidence="3">
    <location>
        <begin position="376"/>
        <end position="409"/>
    </location>
</feature>
<feature type="transmembrane region" description="Helical" evidence="4">
    <location>
        <begin position="37"/>
        <end position="56"/>
    </location>
</feature>
<dbReference type="Proteomes" id="UP000292120">
    <property type="component" value="Unassembled WGS sequence"/>
</dbReference>
<dbReference type="RefSeq" id="WP_130966889.1">
    <property type="nucleotide sequence ID" value="NZ_SIXI01000002.1"/>
</dbReference>
<reference evidence="6 7" key="1">
    <citation type="submission" date="2019-02" db="EMBL/GenBank/DDBJ databases">
        <title>Aquabacterium sp. strain KMB7.</title>
        <authorList>
            <person name="Chen W.-M."/>
        </authorList>
    </citation>
    <scope>NUCLEOTIDE SEQUENCE [LARGE SCALE GENOMIC DNA]</scope>
    <source>
        <strain evidence="6 7">KMB7</strain>
    </source>
</reference>
<dbReference type="SMART" id="SM00267">
    <property type="entry name" value="GGDEF"/>
    <property type="match status" value="1"/>
</dbReference>